<evidence type="ECO:0000313" key="2">
    <source>
        <dbReference type="EMBL" id="MFC3860828.1"/>
    </source>
</evidence>
<keyword evidence="3" id="KW-1185">Reference proteome</keyword>
<reference evidence="3" key="1">
    <citation type="journal article" date="2019" name="Int. J. Syst. Evol. Microbiol.">
        <title>The Global Catalogue of Microorganisms (GCM) 10K type strain sequencing project: providing services to taxonomists for standard genome sequencing and annotation.</title>
        <authorList>
            <consortium name="The Broad Institute Genomics Platform"/>
            <consortium name="The Broad Institute Genome Sequencing Center for Infectious Disease"/>
            <person name="Wu L."/>
            <person name="Ma J."/>
        </authorList>
    </citation>
    <scope>NUCLEOTIDE SEQUENCE [LARGE SCALE GENOMIC DNA]</scope>
    <source>
        <strain evidence="3">CCTCC AB 2013263</strain>
    </source>
</reference>
<protein>
    <submittedName>
        <fullName evidence="2">DUF402 domain-containing protein</fullName>
    </submittedName>
</protein>
<dbReference type="EMBL" id="JBHRZF010000101">
    <property type="protein sequence ID" value="MFC3860828.1"/>
    <property type="molecule type" value="Genomic_DNA"/>
</dbReference>
<feature type="domain" description="DUF402" evidence="1">
    <location>
        <begin position="10"/>
        <end position="134"/>
    </location>
</feature>
<proteinExistence type="predicted"/>
<comment type="caution">
    <text evidence="2">The sequence shown here is derived from an EMBL/GenBank/DDBJ whole genome shotgun (WGS) entry which is preliminary data.</text>
</comment>
<accession>A0ABV8A8Q7</accession>
<dbReference type="SUPFAM" id="SSF159234">
    <property type="entry name" value="FomD-like"/>
    <property type="match status" value="1"/>
</dbReference>
<dbReference type="Proteomes" id="UP001595748">
    <property type="component" value="Unassembled WGS sequence"/>
</dbReference>
<dbReference type="Gene3D" id="2.40.380.10">
    <property type="entry name" value="FomD-like"/>
    <property type="match status" value="1"/>
</dbReference>
<dbReference type="RefSeq" id="WP_380077141.1">
    <property type="nucleotide sequence ID" value="NZ_JBHRZF010000101.1"/>
</dbReference>
<evidence type="ECO:0000313" key="3">
    <source>
        <dbReference type="Proteomes" id="UP001595748"/>
    </source>
</evidence>
<sequence length="171" mass="19454">MNGTHHTNTGVRPVHVYREEPHGLYVSRPFQGHPRIRHWQAHLLPARNLVVCHYNFHQHREHDYYLDVALITARQGLWTVRDLYLDIVLHEGHGAVIVDTDELLAGHAAGFITTEELHLAVEVAHTTLRTLSAAHFNLATWAERQDIRLNWDATQGDATQGNPEPLLPVQA</sequence>
<evidence type="ECO:0000259" key="1">
    <source>
        <dbReference type="Pfam" id="PF04167"/>
    </source>
</evidence>
<dbReference type="InterPro" id="IPR007295">
    <property type="entry name" value="DUF402"/>
</dbReference>
<organism evidence="2 3">
    <name type="scientific">Deinococcus antarcticus</name>
    <dbReference type="NCBI Taxonomy" id="1298767"/>
    <lineage>
        <taxon>Bacteria</taxon>
        <taxon>Thermotogati</taxon>
        <taxon>Deinococcota</taxon>
        <taxon>Deinococci</taxon>
        <taxon>Deinococcales</taxon>
        <taxon>Deinococcaceae</taxon>
        <taxon>Deinococcus</taxon>
    </lineage>
</organism>
<gene>
    <name evidence="2" type="ORF">ACFOPQ_08630</name>
</gene>
<dbReference type="Pfam" id="PF04167">
    <property type="entry name" value="DUF402"/>
    <property type="match status" value="1"/>
</dbReference>
<name>A0ABV8A8Q7_9DEIO</name>
<dbReference type="InterPro" id="IPR035930">
    <property type="entry name" value="FomD-like_sf"/>
</dbReference>